<reference evidence="3" key="2">
    <citation type="submission" date="2017-10" db="EMBL/GenBank/DDBJ databases">
        <authorList>
            <person name="Banno H."/>
            <person name="Chua N.-H."/>
        </authorList>
    </citation>
    <scope>NUCLEOTIDE SEQUENCE [LARGE SCALE GENOMIC DNA]</scope>
    <source>
        <strain evidence="3">Kuenenia_mbr1_ru-nijmegen</strain>
    </source>
</reference>
<feature type="transmembrane region" description="Helical" evidence="1">
    <location>
        <begin position="364"/>
        <end position="383"/>
    </location>
</feature>
<keyword evidence="1" id="KW-0812">Transmembrane</keyword>
<keyword evidence="4" id="KW-1185">Reference proteome</keyword>
<dbReference type="KEGG" id="kst:KSMBR1_3297"/>
<dbReference type="EMBL" id="LT934425">
    <property type="protein sequence ID" value="SOH05774.1"/>
    <property type="molecule type" value="Genomic_DNA"/>
</dbReference>
<sequence length="454" mass="51600">MKKLFKESIFIVAITLVFFGLFPLLLFRMLAFPNAKTELEQHVQRNLEDALYKQNDLLSRFWEERRSHARSISDAIQSTMFIYGDEDFVGILSGGNELEYLRLSTQLECTKADYGYKGIFICDAAGIVHITTADEKSLKGTNIMKEDAFRDVQETLYDGKSYISGVSHFSVNKKEDTEEPSLFISYPIKGNRHDIIGAIFLWMNTSLLDTAMNSFVLGKTGEAYLINKEGIMITQSRFSRHHGNETNDTCKTCHIVENPETKMMTKGVKSCVTGKASGYNLEGYRDYGGIKVVGAWRWLKDMHMGLMVEIDADEAFNTINNINSMIKSFMIVVLIPAVVLAFLLHRKINLGYMIKGLPLPKKTLIGTALILVVGFIIAILDGYQLKKESGYIREQEYRISNPFSVLGSIAILREEGFIENNISKFRKEYRIKKSENIFHNDKKESELVKGGNYH</sequence>
<proteinExistence type="predicted"/>
<reference evidence="4" key="1">
    <citation type="submission" date="2017-10" db="EMBL/GenBank/DDBJ databases">
        <authorList>
            <person name="Frank J."/>
        </authorList>
    </citation>
    <scope>NUCLEOTIDE SEQUENCE [LARGE SCALE GENOMIC DNA]</scope>
</reference>
<organism evidence="3 4">
    <name type="scientific">Kuenenia stuttgartiensis</name>
    <dbReference type="NCBI Taxonomy" id="174633"/>
    <lineage>
        <taxon>Bacteria</taxon>
        <taxon>Pseudomonadati</taxon>
        <taxon>Planctomycetota</taxon>
        <taxon>Candidatus Brocadiia</taxon>
        <taxon>Candidatus Brocadiales</taxon>
        <taxon>Candidatus Brocadiaceae</taxon>
        <taxon>Candidatus Kuenenia</taxon>
    </lineage>
</organism>
<reference evidence="2 5" key="3">
    <citation type="submission" date="2020-02" db="EMBL/GenBank/DDBJ databases">
        <title>Newly sequenced genome of strain CSTR1 showed variability in Candidatus Kuenenia stuttgartiensis genomes.</title>
        <authorList>
            <person name="Ding C."/>
            <person name="Adrian L."/>
        </authorList>
    </citation>
    <scope>NUCLEOTIDE SEQUENCE [LARGE SCALE GENOMIC DNA]</scope>
    <source>
        <strain evidence="2 5">CSTR1</strain>
    </source>
</reference>
<keyword evidence="1" id="KW-1133">Transmembrane helix</keyword>
<evidence type="ECO:0000256" key="1">
    <source>
        <dbReference type="SAM" id="Phobius"/>
    </source>
</evidence>
<evidence type="ECO:0000313" key="2">
    <source>
        <dbReference type="EMBL" id="QII13150.1"/>
    </source>
</evidence>
<evidence type="ECO:0000313" key="4">
    <source>
        <dbReference type="Proteomes" id="UP000221734"/>
    </source>
</evidence>
<gene>
    <name evidence="2" type="ORF">KsCSTR_37710</name>
    <name evidence="3" type="ORF">KSMBR1_3297</name>
</gene>
<feature type="transmembrane region" description="Helical" evidence="1">
    <location>
        <begin position="325"/>
        <end position="344"/>
    </location>
</feature>
<keyword evidence="1" id="KW-0472">Membrane</keyword>
<dbReference type="Proteomes" id="UP000221734">
    <property type="component" value="Chromosome Kuenenia_stuttgartiensis_MBR1"/>
</dbReference>
<evidence type="ECO:0000313" key="5">
    <source>
        <dbReference type="Proteomes" id="UP000501926"/>
    </source>
</evidence>
<dbReference type="OrthoDB" id="232790at2"/>
<protein>
    <submittedName>
        <fullName evidence="2">Putative membrane protein</fullName>
    </submittedName>
</protein>
<name>A0A2C9CJ30_KUEST</name>
<dbReference type="EMBL" id="CP049055">
    <property type="protein sequence ID" value="QII13150.1"/>
    <property type="molecule type" value="Genomic_DNA"/>
</dbReference>
<dbReference type="AlphaFoldDB" id="A0A2C9CJ30"/>
<dbReference type="Proteomes" id="UP000501926">
    <property type="component" value="Chromosome"/>
</dbReference>
<accession>A0A2C9CJ30</accession>
<dbReference type="RefSeq" id="WP_099326311.1">
    <property type="nucleotide sequence ID" value="NZ_CP049055.1"/>
</dbReference>
<evidence type="ECO:0000313" key="3">
    <source>
        <dbReference type="EMBL" id="SOH05774.1"/>
    </source>
</evidence>
<dbReference type="Gene3D" id="3.30.450.20">
    <property type="entry name" value="PAS domain"/>
    <property type="match status" value="1"/>
</dbReference>